<proteinExistence type="predicted"/>
<organism evidence="5 6">
    <name type="scientific">Actinokineospora guangxiensis</name>
    <dbReference type="NCBI Taxonomy" id="1490288"/>
    <lineage>
        <taxon>Bacteria</taxon>
        <taxon>Bacillati</taxon>
        <taxon>Actinomycetota</taxon>
        <taxon>Actinomycetes</taxon>
        <taxon>Pseudonocardiales</taxon>
        <taxon>Pseudonocardiaceae</taxon>
        <taxon>Actinokineospora</taxon>
    </lineage>
</organism>
<dbReference type="RefSeq" id="WP_378248870.1">
    <property type="nucleotide sequence ID" value="NZ_JBHSKF010000009.1"/>
</dbReference>
<evidence type="ECO:0000256" key="1">
    <source>
        <dbReference type="ARBA" id="ARBA00023015"/>
    </source>
</evidence>
<dbReference type="PANTHER" id="PTHR33154">
    <property type="entry name" value="TRANSCRIPTIONAL REGULATOR, ARSR FAMILY"/>
    <property type="match status" value="1"/>
</dbReference>
<dbReference type="Pfam" id="PF12840">
    <property type="entry name" value="HTH_20"/>
    <property type="match status" value="1"/>
</dbReference>
<evidence type="ECO:0000256" key="2">
    <source>
        <dbReference type="ARBA" id="ARBA00023125"/>
    </source>
</evidence>
<keyword evidence="2" id="KW-0238">DNA-binding</keyword>
<evidence type="ECO:0000259" key="4">
    <source>
        <dbReference type="SMART" id="SM00418"/>
    </source>
</evidence>
<dbReference type="Proteomes" id="UP001596157">
    <property type="component" value="Unassembled WGS sequence"/>
</dbReference>
<dbReference type="SUPFAM" id="SSF46785">
    <property type="entry name" value="Winged helix' DNA-binding domain"/>
    <property type="match status" value="1"/>
</dbReference>
<dbReference type="SMART" id="SM00418">
    <property type="entry name" value="HTH_ARSR"/>
    <property type="match status" value="1"/>
</dbReference>
<accession>A0ABW0ERM8</accession>
<evidence type="ECO:0000313" key="6">
    <source>
        <dbReference type="Proteomes" id="UP001596157"/>
    </source>
</evidence>
<dbReference type="InterPro" id="IPR036390">
    <property type="entry name" value="WH_DNA-bd_sf"/>
</dbReference>
<reference evidence="6" key="1">
    <citation type="journal article" date="2019" name="Int. J. Syst. Evol. Microbiol.">
        <title>The Global Catalogue of Microorganisms (GCM) 10K type strain sequencing project: providing services to taxonomists for standard genome sequencing and annotation.</title>
        <authorList>
            <consortium name="The Broad Institute Genomics Platform"/>
            <consortium name="The Broad Institute Genome Sequencing Center for Infectious Disease"/>
            <person name="Wu L."/>
            <person name="Ma J."/>
        </authorList>
    </citation>
    <scope>NUCLEOTIDE SEQUENCE [LARGE SCALE GENOMIC DNA]</scope>
    <source>
        <strain evidence="6">CCUG 59778</strain>
    </source>
</reference>
<dbReference type="InterPro" id="IPR011991">
    <property type="entry name" value="ArsR-like_HTH"/>
</dbReference>
<keyword evidence="6" id="KW-1185">Reference proteome</keyword>
<evidence type="ECO:0000313" key="5">
    <source>
        <dbReference type="EMBL" id="MFC5289023.1"/>
    </source>
</evidence>
<dbReference type="CDD" id="cd00090">
    <property type="entry name" value="HTH_ARSR"/>
    <property type="match status" value="1"/>
</dbReference>
<gene>
    <name evidence="5" type="ORF">ACFPM7_18380</name>
</gene>
<dbReference type="Gene3D" id="1.10.10.10">
    <property type="entry name" value="Winged helix-like DNA-binding domain superfamily/Winged helix DNA-binding domain"/>
    <property type="match status" value="1"/>
</dbReference>
<dbReference type="PANTHER" id="PTHR33154:SF33">
    <property type="entry name" value="TRANSCRIPTIONAL REPRESSOR SDPR"/>
    <property type="match status" value="1"/>
</dbReference>
<comment type="caution">
    <text evidence="5">The sequence shown here is derived from an EMBL/GenBank/DDBJ whole genome shotgun (WGS) entry which is preliminary data.</text>
</comment>
<dbReference type="EMBL" id="JBHSKF010000009">
    <property type="protein sequence ID" value="MFC5289023.1"/>
    <property type="molecule type" value="Genomic_DNA"/>
</dbReference>
<keyword evidence="1" id="KW-0805">Transcription regulation</keyword>
<protein>
    <submittedName>
        <fullName evidence="5">ArsR/SmtB family transcription factor</fullName>
    </submittedName>
</protein>
<sequence length="118" mass="13307">MKISHDDEPVWKALAHPVRRAVLDVLRAGPRTTGELVAELEADRHVLMQHLGVLRAADLVVVEPRGRRRVNHLNPVPIQRIHRRWVAEFEQPWAAALVGLKDSVERAGPDREEGEDVG</sequence>
<name>A0ABW0ERM8_9PSEU</name>
<dbReference type="InterPro" id="IPR036388">
    <property type="entry name" value="WH-like_DNA-bd_sf"/>
</dbReference>
<dbReference type="InterPro" id="IPR001845">
    <property type="entry name" value="HTH_ArsR_DNA-bd_dom"/>
</dbReference>
<keyword evidence="3" id="KW-0804">Transcription</keyword>
<dbReference type="InterPro" id="IPR051081">
    <property type="entry name" value="HTH_MetalResp_TranReg"/>
</dbReference>
<evidence type="ECO:0000256" key="3">
    <source>
        <dbReference type="ARBA" id="ARBA00023163"/>
    </source>
</evidence>
<feature type="domain" description="HTH arsR-type" evidence="4">
    <location>
        <begin position="9"/>
        <end position="88"/>
    </location>
</feature>